<dbReference type="EMBL" id="BAAFSV010000004">
    <property type="protein sequence ID" value="GAB1317161.1"/>
    <property type="molecule type" value="Genomic_DNA"/>
</dbReference>
<feature type="compositionally biased region" description="Polar residues" evidence="1">
    <location>
        <begin position="24"/>
        <end position="33"/>
    </location>
</feature>
<evidence type="ECO:0000313" key="2">
    <source>
        <dbReference type="EMBL" id="GAB1317161.1"/>
    </source>
</evidence>
<accession>A0ABQ0GHC4</accession>
<feature type="region of interest" description="Disordered" evidence="1">
    <location>
        <begin position="68"/>
        <end position="193"/>
    </location>
</feature>
<comment type="caution">
    <text evidence="2">The sequence shown here is derived from an EMBL/GenBank/DDBJ whole genome shotgun (WGS) entry which is preliminary data.</text>
</comment>
<dbReference type="RefSeq" id="XP_070918892.1">
    <property type="nucleotide sequence ID" value="XM_071062791.1"/>
</dbReference>
<evidence type="ECO:0000256" key="1">
    <source>
        <dbReference type="SAM" id="MobiDB-lite"/>
    </source>
</evidence>
<feature type="compositionally biased region" description="Low complexity" evidence="1">
    <location>
        <begin position="158"/>
        <end position="186"/>
    </location>
</feature>
<name>A0ABQ0GHC4_9PEZI</name>
<feature type="region of interest" description="Disordered" evidence="1">
    <location>
        <begin position="1"/>
        <end position="39"/>
    </location>
</feature>
<gene>
    <name evidence="2" type="ORF">MFIFM68171_07371</name>
</gene>
<reference evidence="2 3" key="1">
    <citation type="submission" date="2024-09" db="EMBL/GenBank/DDBJ databases">
        <title>Itraconazole resistance in Madurella fahalii resulting from another homologue of gene encoding cytochrome P450 14-alpha sterol demethylase (CYP51).</title>
        <authorList>
            <person name="Yoshioka I."/>
            <person name="Fahal A.H."/>
            <person name="Kaneko S."/>
            <person name="Yaguchi T."/>
        </authorList>
    </citation>
    <scope>NUCLEOTIDE SEQUENCE [LARGE SCALE GENOMIC DNA]</scope>
    <source>
        <strain evidence="2 3">IFM 68171</strain>
    </source>
</reference>
<proteinExistence type="predicted"/>
<feature type="compositionally biased region" description="Polar residues" evidence="1">
    <location>
        <begin position="107"/>
        <end position="120"/>
    </location>
</feature>
<evidence type="ECO:0000313" key="3">
    <source>
        <dbReference type="Proteomes" id="UP001628179"/>
    </source>
</evidence>
<dbReference type="Proteomes" id="UP001628179">
    <property type="component" value="Unassembled WGS sequence"/>
</dbReference>
<protein>
    <submittedName>
        <fullName evidence="2">Uncharacterized protein</fullName>
    </submittedName>
</protein>
<sequence>MDTGGSSKQSSHEQPQRMAKASQIAGSPSNGSSGDAPAKAVTPAIRLGYASQLPPLPSAAVAPAVFPTKTTQRGNLPSPLGFGFSSAEADEDGSSDAATTSLEPVRDTNSPSDTIPQPKSGSEKPTLAVQDGPRDDKPLGSPSASLRALAHSNAWRRTASPSQASQSSTTTTATTTTAGSETTDPTRLQPVAHPPANADIFLASAHSIARAHGLADPDALVAFLNAPAQRRLLQDMVRDMVVDSVPDLCHSDFSGVRYWLVAGREAPTDGDLRGSSRRVATLVSAVYGLADRAGGEGGGTGGMVGDWGRQRILLMFVDVVIAYSKAWFTRPGGDSSGWTNWDLVARMREWFR</sequence>
<organism evidence="2 3">
    <name type="scientific">Madurella fahalii</name>
    <dbReference type="NCBI Taxonomy" id="1157608"/>
    <lineage>
        <taxon>Eukaryota</taxon>
        <taxon>Fungi</taxon>
        <taxon>Dikarya</taxon>
        <taxon>Ascomycota</taxon>
        <taxon>Pezizomycotina</taxon>
        <taxon>Sordariomycetes</taxon>
        <taxon>Sordariomycetidae</taxon>
        <taxon>Sordariales</taxon>
        <taxon>Sordariales incertae sedis</taxon>
        <taxon>Madurella</taxon>
    </lineage>
</organism>
<keyword evidence="3" id="KW-1185">Reference proteome</keyword>
<dbReference type="GeneID" id="98178114"/>